<protein>
    <submittedName>
        <fullName evidence="1">Putative serine/threonine-protein kinase-like protein CCR3</fullName>
    </submittedName>
</protein>
<dbReference type="ExpressionAtlas" id="M8B2Y9">
    <property type="expression patterns" value="baseline"/>
</dbReference>
<dbReference type="InterPro" id="IPR011009">
    <property type="entry name" value="Kinase-like_dom_sf"/>
</dbReference>
<dbReference type="Pfam" id="PF07714">
    <property type="entry name" value="PK_Tyr_Ser-Thr"/>
    <property type="match status" value="1"/>
</dbReference>
<dbReference type="GO" id="GO:0005524">
    <property type="term" value="F:ATP binding"/>
    <property type="evidence" value="ECO:0007669"/>
    <property type="project" value="InterPro"/>
</dbReference>
<dbReference type="CDD" id="cd21037">
    <property type="entry name" value="MLKL_NTD"/>
    <property type="match status" value="1"/>
</dbReference>
<dbReference type="AlphaFoldDB" id="M8B2Y9"/>
<dbReference type="PROSITE" id="PS50011">
    <property type="entry name" value="PROTEIN_KINASE_DOM"/>
    <property type="match status" value="1"/>
</dbReference>
<dbReference type="InterPro" id="IPR036537">
    <property type="entry name" value="Adaptor_Cbl_N_dom_sf"/>
</dbReference>
<dbReference type="Pfam" id="PF19584">
    <property type="entry name" value="MCAfunc"/>
    <property type="match status" value="1"/>
</dbReference>
<reference evidence="1" key="1">
    <citation type="submission" date="2015-06" db="UniProtKB">
        <authorList>
            <consortium name="EnsemblPlants"/>
        </authorList>
    </citation>
    <scope>IDENTIFICATION</scope>
</reference>
<dbReference type="PANTHER" id="PTHR46146:SF17">
    <property type="entry name" value="PROTEIN KINASE DOMAIN-CONTAINING PROTEIN"/>
    <property type="match status" value="1"/>
</dbReference>
<dbReference type="GO" id="GO:0004672">
    <property type="term" value="F:protein kinase activity"/>
    <property type="evidence" value="ECO:0007669"/>
    <property type="project" value="InterPro"/>
</dbReference>
<dbReference type="EnsemblPlants" id="EMT11112">
    <property type="protein sequence ID" value="EMT11112"/>
    <property type="gene ID" value="F775_16259"/>
</dbReference>
<dbReference type="GO" id="GO:0007166">
    <property type="term" value="P:cell surface receptor signaling pathway"/>
    <property type="evidence" value="ECO:0007669"/>
    <property type="project" value="InterPro"/>
</dbReference>
<dbReference type="InterPro" id="IPR045766">
    <property type="entry name" value="MCAfunc"/>
</dbReference>
<evidence type="ECO:0000313" key="1">
    <source>
        <dbReference type="EnsemblPlants" id="EMT11112"/>
    </source>
</evidence>
<name>M8B2Y9_AEGTA</name>
<dbReference type="Gene3D" id="1.20.930.20">
    <property type="entry name" value="Adaptor protein Cbl, N-terminal domain"/>
    <property type="match status" value="1"/>
</dbReference>
<organism evidence="1">
    <name type="scientific">Aegilops tauschii</name>
    <name type="common">Tausch's goatgrass</name>
    <name type="synonym">Aegilops squarrosa</name>
    <dbReference type="NCBI Taxonomy" id="37682"/>
    <lineage>
        <taxon>Eukaryota</taxon>
        <taxon>Viridiplantae</taxon>
        <taxon>Streptophyta</taxon>
        <taxon>Embryophyta</taxon>
        <taxon>Tracheophyta</taxon>
        <taxon>Spermatophyta</taxon>
        <taxon>Magnoliopsida</taxon>
        <taxon>Liliopsida</taxon>
        <taxon>Poales</taxon>
        <taxon>Poaceae</taxon>
        <taxon>BOP clade</taxon>
        <taxon>Pooideae</taxon>
        <taxon>Triticodae</taxon>
        <taxon>Triticeae</taxon>
        <taxon>Triticinae</taxon>
        <taxon>Aegilops</taxon>
    </lineage>
</organism>
<proteinExistence type="predicted"/>
<dbReference type="InterPro" id="IPR059179">
    <property type="entry name" value="MLKL-like_MCAfunc"/>
</dbReference>
<dbReference type="Gene3D" id="1.10.510.10">
    <property type="entry name" value="Transferase(Phosphotransferase) domain 1"/>
    <property type="match status" value="1"/>
</dbReference>
<dbReference type="InterPro" id="IPR000719">
    <property type="entry name" value="Prot_kinase_dom"/>
</dbReference>
<accession>M8B2Y9</accession>
<dbReference type="InterPro" id="IPR001245">
    <property type="entry name" value="Ser-Thr/Tyr_kinase_cat_dom"/>
</dbReference>
<sequence>MALWTGLGQAATVAQLVGADIGGLISMFMQAALTARQNKKECEQLARRVLLIAQLLPQVQDREAAQQLAGLEDTLRDAHELVVSCPGRSTAYQVFMAGRQAERFKEVQSNIDFYLMLFPVISHIDVTCRLGQIYEVLVPDDSTTGELAPLPQSSHLQEFTEVAKEVLPHGTQEFTFPELEAATNNFHRDNLIRQRRPCNCLLGWKKVREEPEIEERMIVSEYMENGKLYDHLHSDQYSGQYSSSLSSVTVSWKIHIDVLLGASRAIEYPHCHAEPRIIHRDGRLYNILLDANWVPHLSDFGASVALQVGDARGSNREKGILERGGARVDRFGKLRSPNN</sequence>
<dbReference type="PANTHER" id="PTHR46146">
    <property type="entry name" value="SERINE/THREONINE-PROTEIN KINASE-LIKE PROTEIN CCR4"/>
    <property type="match status" value="1"/>
</dbReference>
<dbReference type="SUPFAM" id="SSF56112">
    <property type="entry name" value="Protein kinase-like (PK-like)"/>
    <property type="match status" value="1"/>
</dbReference>